<feature type="compositionally biased region" description="Low complexity" evidence="1">
    <location>
        <begin position="61"/>
        <end position="78"/>
    </location>
</feature>
<dbReference type="Pfam" id="PF09751">
    <property type="entry name" value="Es2"/>
    <property type="match status" value="1"/>
</dbReference>
<dbReference type="EMBL" id="SEOQ01000593">
    <property type="protein sequence ID" value="TFY59895.1"/>
    <property type="molecule type" value="Genomic_DNA"/>
</dbReference>
<comment type="caution">
    <text evidence="2">The sequence shown here is derived from an EMBL/GenBank/DDBJ whole genome shotgun (WGS) entry which is preliminary data.</text>
</comment>
<gene>
    <name evidence="2" type="ORF">EVG20_g7618</name>
</gene>
<dbReference type="OrthoDB" id="19679at2759"/>
<sequence>MPSPTPSELGPAAVKQFMTLGTLAGTPRILSQSDDPADASLPPRSTPFHISAPSPREALSHKLSSSAAKSLRAKATLLGSGRTPVLGGARRSTGGKMADMPPPSWTPRRADAAGALTPAAK</sequence>
<reference evidence="2 3" key="1">
    <citation type="submission" date="2019-02" db="EMBL/GenBank/DDBJ databases">
        <title>Genome sequencing of the rare red list fungi Dentipellis fragilis.</title>
        <authorList>
            <person name="Buettner E."/>
            <person name="Kellner H."/>
        </authorList>
    </citation>
    <scope>NUCLEOTIDE SEQUENCE [LARGE SCALE GENOMIC DNA]</scope>
    <source>
        <strain evidence="2 3">DSM 105465</strain>
    </source>
</reference>
<dbReference type="Proteomes" id="UP000298327">
    <property type="component" value="Unassembled WGS sequence"/>
</dbReference>
<keyword evidence="3" id="KW-1185">Reference proteome</keyword>
<dbReference type="STRING" id="205917.A0A4Y9YC44"/>
<dbReference type="InterPro" id="IPR019148">
    <property type="entry name" value="Nuclear_protein_DGCR14_ESS-2"/>
</dbReference>
<accession>A0A4Y9YC44</accession>
<name>A0A4Y9YC44_9AGAM</name>
<proteinExistence type="predicted"/>
<organism evidence="2 3">
    <name type="scientific">Dentipellis fragilis</name>
    <dbReference type="NCBI Taxonomy" id="205917"/>
    <lineage>
        <taxon>Eukaryota</taxon>
        <taxon>Fungi</taxon>
        <taxon>Dikarya</taxon>
        <taxon>Basidiomycota</taxon>
        <taxon>Agaricomycotina</taxon>
        <taxon>Agaricomycetes</taxon>
        <taxon>Russulales</taxon>
        <taxon>Hericiaceae</taxon>
        <taxon>Dentipellis</taxon>
    </lineage>
</organism>
<evidence type="ECO:0000313" key="3">
    <source>
        <dbReference type="Proteomes" id="UP000298327"/>
    </source>
</evidence>
<protein>
    <submittedName>
        <fullName evidence="2">Uncharacterized protein</fullName>
    </submittedName>
</protein>
<dbReference type="AlphaFoldDB" id="A0A4Y9YC44"/>
<evidence type="ECO:0000313" key="2">
    <source>
        <dbReference type="EMBL" id="TFY59895.1"/>
    </source>
</evidence>
<feature type="region of interest" description="Disordered" evidence="1">
    <location>
        <begin position="25"/>
        <end position="121"/>
    </location>
</feature>
<feature type="non-terminal residue" evidence="2">
    <location>
        <position position="121"/>
    </location>
</feature>
<evidence type="ECO:0000256" key="1">
    <source>
        <dbReference type="SAM" id="MobiDB-lite"/>
    </source>
</evidence>